<evidence type="ECO:0000259" key="10">
    <source>
        <dbReference type="Pfam" id="PF01266"/>
    </source>
</evidence>
<keyword evidence="5" id="KW-0560">Oxidoreductase</keyword>
<keyword evidence="4" id="KW-0274">FAD</keyword>
<dbReference type="RefSeq" id="WP_169457415.1">
    <property type="nucleotide sequence ID" value="NZ_CP051774.1"/>
</dbReference>
<name>A0A858RRH1_9BACT</name>
<evidence type="ECO:0000256" key="3">
    <source>
        <dbReference type="ARBA" id="ARBA00022630"/>
    </source>
</evidence>
<dbReference type="GO" id="GO:0005737">
    <property type="term" value="C:cytoplasm"/>
    <property type="evidence" value="ECO:0007669"/>
    <property type="project" value="TreeGrafter"/>
</dbReference>
<evidence type="ECO:0000313" key="12">
    <source>
        <dbReference type="Proteomes" id="UP000501812"/>
    </source>
</evidence>
<evidence type="ECO:0000256" key="4">
    <source>
        <dbReference type="ARBA" id="ARBA00022827"/>
    </source>
</evidence>
<dbReference type="Gene3D" id="3.40.50.720">
    <property type="entry name" value="NAD(P)-binding Rossmann-like Domain"/>
    <property type="match status" value="2"/>
</dbReference>
<protein>
    <recommendedName>
        <fullName evidence="7">D-amino-acid oxidase</fullName>
        <ecNumber evidence="6">1.4.3.3</ecNumber>
    </recommendedName>
</protein>
<dbReference type="SUPFAM" id="SSF51905">
    <property type="entry name" value="FAD/NAD(P)-binding domain"/>
    <property type="match status" value="1"/>
</dbReference>
<evidence type="ECO:0000313" key="11">
    <source>
        <dbReference type="EMBL" id="QJE98929.1"/>
    </source>
</evidence>
<proteinExistence type="inferred from homology"/>
<feature type="region of interest" description="Disordered" evidence="9">
    <location>
        <begin position="21"/>
        <end position="47"/>
    </location>
</feature>
<evidence type="ECO:0000256" key="7">
    <source>
        <dbReference type="ARBA" id="ARBA00039751"/>
    </source>
</evidence>
<comment type="catalytic activity">
    <reaction evidence="8">
        <text>a D-alpha-amino acid + O2 + H2O = a 2-oxocarboxylate + H2O2 + NH4(+)</text>
        <dbReference type="Rhea" id="RHEA:21816"/>
        <dbReference type="ChEBI" id="CHEBI:15377"/>
        <dbReference type="ChEBI" id="CHEBI:15379"/>
        <dbReference type="ChEBI" id="CHEBI:16240"/>
        <dbReference type="ChEBI" id="CHEBI:28938"/>
        <dbReference type="ChEBI" id="CHEBI:35179"/>
        <dbReference type="ChEBI" id="CHEBI:59871"/>
        <dbReference type="EC" id="1.4.3.3"/>
    </reaction>
    <physiologicalReaction direction="left-to-right" evidence="8">
        <dbReference type="Rhea" id="RHEA:21817"/>
    </physiologicalReaction>
</comment>
<dbReference type="InterPro" id="IPR006076">
    <property type="entry name" value="FAD-dep_OxRdtase"/>
</dbReference>
<dbReference type="Pfam" id="PF01266">
    <property type="entry name" value="DAO"/>
    <property type="match status" value="1"/>
</dbReference>
<dbReference type="Gene3D" id="3.30.9.10">
    <property type="entry name" value="D-Amino Acid Oxidase, subunit A, domain 2"/>
    <property type="match status" value="1"/>
</dbReference>
<accession>A0A858RRH1</accession>
<dbReference type="PANTHER" id="PTHR11530:SF11">
    <property type="entry name" value="D-ASPARTATE OXIDASE"/>
    <property type="match status" value="1"/>
</dbReference>
<comment type="cofactor">
    <cofactor evidence="1">
        <name>FAD</name>
        <dbReference type="ChEBI" id="CHEBI:57692"/>
    </cofactor>
</comment>
<dbReference type="GO" id="GO:0003884">
    <property type="term" value="F:D-amino-acid oxidase activity"/>
    <property type="evidence" value="ECO:0007669"/>
    <property type="project" value="UniProtKB-EC"/>
</dbReference>
<dbReference type="GO" id="GO:0071949">
    <property type="term" value="F:FAD binding"/>
    <property type="evidence" value="ECO:0007669"/>
    <property type="project" value="InterPro"/>
</dbReference>
<dbReference type="GO" id="GO:0019478">
    <property type="term" value="P:D-amino acid catabolic process"/>
    <property type="evidence" value="ECO:0007669"/>
    <property type="project" value="TreeGrafter"/>
</dbReference>
<evidence type="ECO:0000256" key="5">
    <source>
        <dbReference type="ARBA" id="ARBA00023002"/>
    </source>
</evidence>
<evidence type="ECO:0000256" key="6">
    <source>
        <dbReference type="ARBA" id="ARBA00039101"/>
    </source>
</evidence>
<keyword evidence="12" id="KW-1185">Reference proteome</keyword>
<sequence>MNRRRSLSVFLCGLAATPGCRRQPDPSAASGEPAVVPAPAPPPVKDPEGLGLVPVDIDPAFEIRTITGLRPFRPAGFMVRREERDGKILVHNYGHGGGGMTLSWGSSHLATRQVESVSGVSCAVIGGGVMGLSTARLLQLRGAKVTLYTDQLPPETTSNVAGAQCWPVSVFDSSGRTPEFEAQYIEAAHFSFRYFQRLVSPRWGVRWGVRWIPNYYLGDRAQGSNWIDGPGGVLHDMQVGFKDFGPGEHIFPSTHARRFYTMMIEPSVYLPALLGEVQGAGAAIDIRRFANAEEVLRLPEQVIFNCTGLGARELFNDQELIPIKGQLSILMPQPQVNYNLISGPFYMFPRADGVVLGGTFNRNQWDLTPEDSVKKWVLEGQRAVFEQLRKNQQEFLAKK</sequence>
<dbReference type="Proteomes" id="UP000501812">
    <property type="component" value="Chromosome"/>
</dbReference>
<evidence type="ECO:0000256" key="8">
    <source>
        <dbReference type="ARBA" id="ARBA00049547"/>
    </source>
</evidence>
<organism evidence="11 12">
    <name type="scientific">Luteolibacter luteus</name>
    <dbReference type="NCBI Taxonomy" id="2728835"/>
    <lineage>
        <taxon>Bacteria</taxon>
        <taxon>Pseudomonadati</taxon>
        <taxon>Verrucomicrobiota</taxon>
        <taxon>Verrucomicrobiia</taxon>
        <taxon>Verrucomicrobiales</taxon>
        <taxon>Verrucomicrobiaceae</taxon>
        <taxon>Luteolibacter</taxon>
    </lineage>
</organism>
<reference evidence="11 12" key="1">
    <citation type="submission" date="2020-04" db="EMBL/GenBank/DDBJ databases">
        <title>Luteolibacter sp. G-1-1-1 isolated from soil.</title>
        <authorList>
            <person name="Dahal R.H."/>
        </authorList>
    </citation>
    <scope>NUCLEOTIDE SEQUENCE [LARGE SCALE GENOMIC DNA]</scope>
    <source>
        <strain evidence="11 12">G-1-1-1</strain>
    </source>
</reference>
<comment type="similarity">
    <text evidence="2">Belongs to the DAMOX/DASOX family.</text>
</comment>
<dbReference type="AlphaFoldDB" id="A0A858RRH1"/>
<evidence type="ECO:0000256" key="9">
    <source>
        <dbReference type="SAM" id="MobiDB-lite"/>
    </source>
</evidence>
<evidence type="ECO:0000256" key="2">
    <source>
        <dbReference type="ARBA" id="ARBA00006730"/>
    </source>
</evidence>
<feature type="domain" description="FAD dependent oxidoreductase" evidence="10">
    <location>
        <begin position="123"/>
        <end position="390"/>
    </location>
</feature>
<dbReference type="EMBL" id="CP051774">
    <property type="protein sequence ID" value="QJE98929.1"/>
    <property type="molecule type" value="Genomic_DNA"/>
</dbReference>
<dbReference type="InterPro" id="IPR036188">
    <property type="entry name" value="FAD/NAD-bd_sf"/>
</dbReference>
<dbReference type="EC" id="1.4.3.3" evidence="6"/>
<dbReference type="KEGG" id="luo:HHL09_25170"/>
<evidence type="ECO:0000256" key="1">
    <source>
        <dbReference type="ARBA" id="ARBA00001974"/>
    </source>
</evidence>
<keyword evidence="3" id="KW-0285">Flavoprotein</keyword>
<dbReference type="InterPro" id="IPR023209">
    <property type="entry name" value="DAO"/>
</dbReference>
<dbReference type="PANTHER" id="PTHR11530">
    <property type="entry name" value="D-AMINO ACID OXIDASE"/>
    <property type="match status" value="1"/>
</dbReference>
<gene>
    <name evidence="11" type="ORF">HHL09_25170</name>
</gene>